<proteinExistence type="predicted"/>
<gene>
    <name evidence="1" type="ORF">NQ318_004181</name>
</gene>
<dbReference type="GO" id="GO:0003676">
    <property type="term" value="F:nucleic acid binding"/>
    <property type="evidence" value="ECO:0007669"/>
    <property type="project" value="InterPro"/>
</dbReference>
<sequence>MTNRIDSNPSYLTHVCFSYESTFYLNGEVNRSNMRYRSDVNPHVFREGHSQYPEKRKVWAGIMGNHIVGPLFIEGNLNGQQYLDMLEDLIHPLIVEIAEAHPDEFTENIVFQQDGAPSPAWCTDHHYRNRWIGRKSPTEWPACSPDLTPTYLKSQVYSTPPQNLADLRQKIIDGCRGISVETFGRA</sequence>
<name>A0AAV8XPM3_9CUCU</name>
<reference evidence="1" key="1">
    <citation type="journal article" date="2023" name="Insect Mol. Biol.">
        <title>Genome sequencing provides insights into the evolution of gene families encoding plant cell wall-degrading enzymes in longhorned beetles.</title>
        <authorList>
            <person name="Shin N.R."/>
            <person name="Okamura Y."/>
            <person name="Kirsch R."/>
            <person name="Pauchet Y."/>
        </authorList>
    </citation>
    <scope>NUCLEOTIDE SEQUENCE</scope>
    <source>
        <strain evidence="1">AMC_N1</strain>
    </source>
</reference>
<evidence type="ECO:0000313" key="1">
    <source>
        <dbReference type="EMBL" id="KAJ8941024.1"/>
    </source>
</evidence>
<keyword evidence="2" id="KW-1185">Reference proteome</keyword>
<accession>A0AAV8XPM3</accession>
<dbReference type="EMBL" id="JAPWTK010000392">
    <property type="protein sequence ID" value="KAJ8941024.1"/>
    <property type="molecule type" value="Genomic_DNA"/>
</dbReference>
<dbReference type="PANTHER" id="PTHR47326">
    <property type="entry name" value="TRANSPOSABLE ELEMENT TC3 TRANSPOSASE-LIKE PROTEIN"/>
    <property type="match status" value="1"/>
</dbReference>
<dbReference type="Proteomes" id="UP001162162">
    <property type="component" value="Unassembled WGS sequence"/>
</dbReference>
<dbReference type="InterPro" id="IPR036397">
    <property type="entry name" value="RNaseH_sf"/>
</dbReference>
<comment type="caution">
    <text evidence="1">The sequence shown here is derived from an EMBL/GenBank/DDBJ whole genome shotgun (WGS) entry which is preliminary data.</text>
</comment>
<protein>
    <submittedName>
        <fullName evidence="1">Uncharacterized protein</fullName>
    </submittedName>
</protein>
<organism evidence="1 2">
    <name type="scientific">Aromia moschata</name>
    <dbReference type="NCBI Taxonomy" id="1265417"/>
    <lineage>
        <taxon>Eukaryota</taxon>
        <taxon>Metazoa</taxon>
        <taxon>Ecdysozoa</taxon>
        <taxon>Arthropoda</taxon>
        <taxon>Hexapoda</taxon>
        <taxon>Insecta</taxon>
        <taxon>Pterygota</taxon>
        <taxon>Neoptera</taxon>
        <taxon>Endopterygota</taxon>
        <taxon>Coleoptera</taxon>
        <taxon>Polyphaga</taxon>
        <taxon>Cucujiformia</taxon>
        <taxon>Chrysomeloidea</taxon>
        <taxon>Cerambycidae</taxon>
        <taxon>Cerambycinae</taxon>
        <taxon>Callichromatini</taxon>
        <taxon>Aromia</taxon>
    </lineage>
</organism>
<evidence type="ECO:0000313" key="2">
    <source>
        <dbReference type="Proteomes" id="UP001162162"/>
    </source>
</evidence>
<dbReference type="Gene3D" id="3.30.420.10">
    <property type="entry name" value="Ribonuclease H-like superfamily/Ribonuclease H"/>
    <property type="match status" value="1"/>
</dbReference>
<dbReference type="PANTHER" id="PTHR47326:SF1">
    <property type="entry name" value="HTH PSQ-TYPE DOMAIN-CONTAINING PROTEIN"/>
    <property type="match status" value="1"/>
</dbReference>
<dbReference type="AlphaFoldDB" id="A0AAV8XPM3"/>